<keyword evidence="10" id="KW-1185">Reference proteome</keyword>
<accession>A0AA48I988</accession>
<dbReference type="PANTHER" id="PTHR46652">
    <property type="entry name" value="LEUCINE-RICH REPEAT AND IQ DOMAIN-CONTAINING PROTEIN 1-RELATED"/>
    <property type="match status" value="1"/>
</dbReference>
<evidence type="ECO:0000313" key="9">
    <source>
        <dbReference type="EMBL" id="BDX08280.1"/>
    </source>
</evidence>
<dbReference type="PROSITE" id="PS51450">
    <property type="entry name" value="LRR"/>
    <property type="match status" value="10"/>
</dbReference>
<dbReference type="SUPFAM" id="SSF69318">
    <property type="entry name" value="Integrin alpha N-terminal domain"/>
    <property type="match status" value="1"/>
</dbReference>
<dbReference type="SMART" id="SM00364">
    <property type="entry name" value="LRR_BAC"/>
    <property type="match status" value="8"/>
</dbReference>
<dbReference type="AlphaFoldDB" id="A0AA48I988"/>
<dbReference type="SUPFAM" id="SSF103647">
    <property type="entry name" value="TSP type-3 repeat"/>
    <property type="match status" value="1"/>
</dbReference>
<evidence type="ECO:0008006" key="11">
    <source>
        <dbReference type="Google" id="ProtNLM"/>
    </source>
</evidence>
<dbReference type="InterPro" id="IPR059100">
    <property type="entry name" value="TSP3_bac"/>
</dbReference>
<dbReference type="InterPro" id="IPR003591">
    <property type="entry name" value="Leu-rich_rpt_typical-subtyp"/>
</dbReference>
<feature type="compositionally biased region" description="Acidic residues" evidence="7">
    <location>
        <begin position="410"/>
        <end position="422"/>
    </location>
</feature>
<evidence type="ECO:0000256" key="5">
    <source>
        <dbReference type="ARBA" id="ARBA00022737"/>
    </source>
</evidence>
<dbReference type="SUPFAM" id="SSF52058">
    <property type="entry name" value="L domain-like"/>
    <property type="match status" value="2"/>
</dbReference>
<feature type="region of interest" description="Disordered" evidence="7">
    <location>
        <begin position="405"/>
        <end position="432"/>
    </location>
</feature>
<dbReference type="InterPro" id="IPR028974">
    <property type="entry name" value="TSP_type-3_rpt"/>
</dbReference>
<keyword evidence="3" id="KW-0433">Leucine-rich repeat</keyword>
<gene>
    <name evidence="9" type="ORF">MACH26_38010</name>
</gene>
<dbReference type="InterPro" id="IPR028994">
    <property type="entry name" value="Integrin_alpha_N"/>
</dbReference>
<dbReference type="RefSeq" id="WP_338294352.1">
    <property type="nucleotide sequence ID" value="NZ_AP027272.1"/>
</dbReference>
<comment type="subcellular location">
    <subcellularLocation>
        <location evidence="1">Secreted</location>
    </subcellularLocation>
</comment>
<dbReference type="InterPro" id="IPR032675">
    <property type="entry name" value="LRR_dom_sf"/>
</dbReference>
<protein>
    <recommendedName>
        <fullName evidence="11">Internalin</fullName>
    </recommendedName>
</protein>
<dbReference type="InterPro" id="IPR006553">
    <property type="entry name" value="Leu-rich_rpt_Cys-con_subtyp"/>
</dbReference>
<evidence type="ECO:0000256" key="6">
    <source>
        <dbReference type="ARBA" id="ARBA00022837"/>
    </source>
</evidence>
<dbReference type="EMBL" id="AP027272">
    <property type="protein sequence ID" value="BDX08280.1"/>
    <property type="molecule type" value="Genomic_DNA"/>
</dbReference>
<evidence type="ECO:0000256" key="3">
    <source>
        <dbReference type="ARBA" id="ARBA00022614"/>
    </source>
</evidence>
<dbReference type="Proteomes" id="UP001333710">
    <property type="component" value="Chromosome"/>
</dbReference>
<sequence length="859" mass="94701">MLLEFLSNRKKVNLKLTLKLCLFLALSSGVKAAGTELDFDGDGKADLTTRRAQSGEFFLKLSGQSRNSIIPFGESTDIPFSGDFDGDGIADLGLRRASNYTWYIVNSSGVDPIDGNADGITRYVFGRSFNDIPVPADYDGDGITDIAVRRPETQYWYIRNSSGIDGLTHYPDGITRQIFGRESSDIPVPADYDGDGKADIAVRRARSHYWYIQNSSEIDSVSGHTDGITRLRFGRSSTDIPVPADYDGDGKADIAVRRPHSYFWYIRNSSGIDTLTGNDDGISRYQFGKNSADIPVPADYDGDGKTDLAVRRLSENPNRNQWFILNSSGIDPFHGNADGISRMVFSRNEHDIPLAQSPGVLWFNADLDRDGLSNFEEYRLGTDFTALDTDGDGLSDGTEVNVYQTNPTEIDSDGDGVDDPLEIEGGSDPNDNSSTAVLVANLQMNDSALQQCIVNTEAVLVAEITELECREENITDISGIEHLTALLKLDLWSNSIADISPLAAMLQLENLHLSHNPITDLSYLSGLVNLNELSLVEISATDISALVNLTNLHSLNLNSNNFEDYSPIEELTQLRELYLRNNQLSDIAMLSSLSSLWQLNLQGNNITDISPLKGLQSLYLLNLIDNQISDISVMPEIKSLGHLYLDNSPVLDLSPVAEFGSEHRWDGLSLRGLQLTDINFLSQFEQILSLDVSDNNISDLSPLENLIYNYRLNLSNNQITDISKISLSSAPSLLYLYLAGNQITDVSYLSNLKELRILDLENNQVLDITALSDLTKVRRVNLNGNQVSELSPLGGLGSLTRLYLADNEIIDISMLFEMPQVLTLDLSGNDLISCSDLQSLADLISFEEFTQPQLCVSGR</sequence>
<evidence type="ECO:0000256" key="4">
    <source>
        <dbReference type="ARBA" id="ARBA00022729"/>
    </source>
</evidence>
<keyword evidence="2" id="KW-0964">Secreted</keyword>
<dbReference type="SMART" id="SM00365">
    <property type="entry name" value="LRR_SD22"/>
    <property type="match status" value="8"/>
</dbReference>
<dbReference type="Gene3D" id="3.80.10.10">
    <property type="entry name" value="Ribonuclease Inhibitor"/>
    <property type="match status" value="2"/>
</dbReference>
<dbReference type="InterPro" id="IPR001611">
    <property type="entry name" value="Leu-rich_rpt"/>
</dbReference>
<reference evidence="9" key="1">
    <citation type="submission" date="2023-01" db="EMBL/GenBank/DDBJ databases">
        <title>Complete genome sequence of Planctobacterium marinum strain Dej080120_11.</title>
        <authorList>
            <person name="Ueki S."/>
            <person name="Maruyama F."/>
        </authorList>
    </citation>
    <scope>NUCLEOTIDE SEQUENCE</scope>
    <source>
        <strain evidence="9">Dej080120_11</strain>
    </source>
</reference>
<dbReference type="PANTHER" id="PTHR46652:SF3">
    <property type="entry name" value="LEUCINE-RICH REPEAT-CONTAINING PROTEIN 9"/>
    <property type="match status" value="1"/>
</dbReference>
<dbReference type="Gene3D" id="2.40.128.340">
    <property type="match status" value="1"/>
</dbReference>
<evidence type="ECO:0000256" key="2">
    <source>
        <dbReference type="ARBA" id="ARBA00022525"/>
    </source>
</evidence>
<dbReference type="Pfam" id="PF12799">
    <property type="entry name" value="LRR_4"/>
    <property type="match status" value="1"/>
</dbReference>
<keyword evidence="5" id="KW-0677">Repeat</keyword>
<evidence type="ECO:0000256" key="1">
    <source>
        <dbReference type="ARBA" id="ARBA00004613"/>
    </source>
</evidence>
<keyword evidence="6" id="KW-0106">Calcium</keyword>
<proteinExistence type="predicted"/>
<evidence type="ECO:0000256" key="7">
    <source>
        <dbReference type="SAM" id="MobiDB-lite"/>
    </source>
</evidence>
<keyword evidence="4 8" id="KW-0732">Signal</keyword>
<name>A0AA48I988_9ALTE</name>
<dbReference type="GO" id="GO:0005509">
    <property type="term" value="F:calcium ion binding"/>
    <property type="evidence" value="ECO:0007669"/>
    <property type="project" value="InterPro"/>
</dbReference>
<feature type="signal peptide" evidence="8">
    <location>
        <begin position="1"/>
        <end position="32"/>
    </location>
</feature>
<feature type="chain" id="PRO_5041331561" description="Internalin" evidence="8">
    <location>
        <begin position="33"/>
        <end position="859"/>
    </location>
</feature>
<dbReference type="InterPro" id="IPR013517">
    <property type="entry name" value="FG-GAP"/>
</dbReference>
<dbReference type="SMART" id="SM00367">
    <property type="entry name" value="LRR_CC"/>
    <property type="match status" value="3"/>
</dbReference>
<dbReference type="KEGG" id="pmaw:MACH26_38010"/>
<evidence type="ECO:0000313" key="10">
    <source>
        <dbReference type="Proteomes" id="UP001333710"/>
    </source>
</evidence>
<dbReference type="InterPro" id="IPR050836">
    <property type="entry name" value="SDS22/Internalin_LRR"/>
</dbReference>
<evidence type="ECO:0000256" key="8">
    <source>
        <dbReference type="SAM" id="SignalP"/>
    </source>
</evidence>
<dbReference type="InterPro" id="IPR025875">
    <property type="entry name" value="Leu-rich_rpt_4"/>
</dbReference>
<dbReference type="Pfam" id="PF13517">
    <property type="entry name" value="FG-GAP_3"/>
    <property type="match status" value="2"/>
</dbReference>
<organism evidence="9 10">
    <name type="scientific">Planctobacterium marinum</name>
    <dbReference type="NCBI Taxonomy" id="1631968"/>
    <lineage>
        <taxon>Bacteria</taxon>
        <taxon>Pseudomonadati</taxon>
        <taxon>Pseudomonadota</taxon>
        <taxon>Gammaproteobacteria</taxon>
        <taxon>Alteromonadales</taxon>
        <taxon>Alteromonadaceae</taxon>
        <taxon>Planctobacterium</taxon>
    </lineage>
</organism>
<dbReference type="Pfam" id="PF13855">
    <property type="entry name" value="LRR_8"/>
    <property type="match status" value="1"/>
</dbReference>
<dbReference type="Pfam" id="PF18884">
    <property type="entry name" value="TSP3_bac"/>
    <property type="match status" value="1"/>
</dbReference>
<dbReference type="SMART" id="SM00369">
    <property type="entry name" value="LRR_TYP"/>
    <property type="match status" value="9"/>
</dbReference>
<dbReference type="SMART" id="SM00368">
    <property type="entry name" value="LRR_RI"/>
    <property type="match status" value="4"/>
</dbReference>